<keyword evidence="10" id="KW-0511">Multifunctional enzyme</keyword>
<evidence type="ECO:0000256" key="12">
    <source>
        <dbReference type="ARBA" id="ARBA00034000"/>
    </source>
</evidence>
<dbReference type="PROSITE" id="PS51178">
    <property type="entry name" value="PASTA"/>
    <property type="match status" value="1"/>
</dbReference>
<feature type="compositionally biased region" description="Basic and acidic residues" evidence="14">
    <location>
        <begin position="834"/>
        <end position="844"/>
    </location>
</feature>
<dbReference type="EMBL" id="CP044548">
    <property type="protein sequence ID" value="QFQ31023.2"/>
    <property type="molecule type" value="Genomic_DNA"/>
</dbReference>
<keyword evidence="11" id="KW-0961">Cell wall biogenesis/degradation</keyword>
<dbReference type="Gene3D" id="1.10.3810.10">
    <property type="entry name" value="Biosynthetic peptidoglycan transglycosylase-like"/>
    <property type="match status" value="1"/>
</dbReference>
<keyword evidence="9" id="KW-0573">Peptidoglycan synthesis</keyword>
<protein>
    <submittedName>
        <fullName evidence="16">PASTA domain-containing protein</fullName>
    </submittedName>
</protein>
<dbReference type="Pfam" id="PF03793">
    <property type="entry name" value="PASTA"/>
    <property type="match status" value="1"/>
</dbReference>
<comment type="similarity">
    <text evidence="1">In the C-terminal section; belongs to the transpeptidase family.</text>
</comment>
<dbReference type="InterPro" id="IPR005543">
    <property type="entry name" value="PASTA_dom"/>
</dbReference>
<dbReference type="InterPro" id="IPR050396">
    <property type="entry name" value="Glycosyltr_51/Transpeptidase"/>
</dbReference>
<dbReference type="CDD" id="cd06577">
    <property type="entry name" value="PASTA_pknB"/>
    <property type="match status" value="1"/>
</dbReference>
<evidence type="ECO:0000256" key="6">
    <source>
        <dbReference type="ARBA" id="ARBA00022679"/>
    </source>
</evidence>
<comment type="catalytic activity">
    <reaction evidence="12">
        <text>Preferential cleavage: (Ac)2-L-Lys-D-Ala-|-D-Ala. Also transpeptidation of peptidyl-alanyl moieties that are N-acyl substituents of D-alanine.</text>
        <dbReference type="EC" id="3.4.16.4"/>
    </reaction>
</comment>
<dbReference type="GO" id="GO:0009252">
    <property type="term" value="P:peptidoglycan biosynthetic process"/>
    <property type="evidence" value="ECO:0007669"/>
    <property type="project" value="UniProtKB-KW"/>
</dbReference>
<dbReference type="KEGG" id="jme:EEW87_012940"/>
<feature type="compositionally biased region" description="Low complexity" evidence="14">
    <location>
        <begin position="823"/>
        <end position="833"/>
    </location>
</feature>
<dbReference type="GO" id="GO:0030288">
    <property type="term" value="C:outer membrane-bounded periplasmic space"/>
    <property type="evidence" value="ECO:0007669"/>
    <property type="project" value="TreeGrafter"/>
</dbReference>
<feature type="compositionally biased region" description="Low complexity" evidence="14">
    <location>
        <begin position="787"/>
        <end position="816"/>
    </location>
</feature>
<evidence type="ECO:0000256" key="8">
    <source>
        <dbReference type="ARBA" id="ARBA00022960"/>
    </source>
</evidence>
<dbReference type="AlphaFoldDB" id="A0A5P8FPH3"/>
<dbReference type="InterPro" id="IPR001460">
    <property type="entry name" value="PCN-bd_Tpept"/>
</dbReference>
<dbReference type="InterPro" id="IPR001264">
    <property type="entry name" value="Glyco_trans_51"/>
</dbReference>
<feature type="region of interest" description="Disordered" evidence="14">
    <location>
        <begin position="783"/>
        <end position="844"/>
    </location>
</feature>
<evidence type="ECO:0000259" key="15">
    <source>
        <dbReference type="PROSITE" id="PS51178"/>
    </source>
</evidence>
<feature type="domain" description="PASTA" evidence="15">
    <location>
        <begin position="711"/>
        <end position="775"/>
    </location>
</feature>
<evidence type="ECO:0000256" key="13">
    <source>
        <dbReference type="ARBA" id="ARBA00049902"/>
    </source>
</evidence>
<keyword evidence="7" id="KW-0378">Hydrolase</keyword>
<organism evidence="16 17">
    <name type="scientific">Janibacter melonis</name>
    <dbReference type="NCBI Taxonomy" id="262209"/>
    <lineage>
        <taxon>Bacteria</taxon>
        <taxon>Bacillati</taxon>
        <taxon>Actinomycetota</taxon>
        <taxon>Actinomycetes</taxon>
        <taxon>Micrococcales</taxon>
        <taxon>Intrasporangiaceae</taxon>
        <taxon>Janibacter</taxon>
    </lineage>
</organism>
<evidence type="ECO:0000256" key="14">
    <source>
        <dbReference type="SAM" id="MobiDB-lite"/>
    </source>
</evidence>
<evidence type="ECO:0000256" key="9">
    <source>
        <dbReference type="ARBA" id="ARBA00022984"/>
    </source>
</evidence>
<comment type="similarity">
    <text evidence="2">In the N-terminal section; belongs to the glycosyltransferase 51 family.</text>
</comment>
<dbReference type="FunFam" id="1.10.3810.10:FF:000001">
    <property type="entry name" value="Penicillin-binding protein 1A"/>
    <property type="match status" value="1"/>
</dbReference>
<dbReference type="InterPro" id="IPR012338">
    <property type="entry name" value="Beta-lactam/transpept-like"/>
</dbReference>
<sequence length="844" mass="89219">MSRFAMPNVVRLLGAFLAVAVGMGLISAGLLMPFTGAVGSAARGTVGAFEDLDGEFTTVTLAQQSKIYSADGKVLATPYDANRIIVPMSKISKNMINAQLAIEDSRFYEHGGIDLRGTSRALFSNVAGGATQGGSSITQQYVKIMLQEKALRADDQEGARRATEQTYSRKLQEMKYALDVEKTHTKGQILNGYLNIVYYGDQAYGVEAAARHFFSTSAKKLTVGEAATLAGVVQSPSRLDIRDNPKEVQERRDLVLDRMLSLGDISEWQHKKYTKQKVSDMVRIKDSEGGTCTKAVDPYFCNYVMEYLKTMPELGPDPDARLLAVNTGGLKIKTTLRRDWQKKMHQDLTERVPNGDPSGVAAASAMIEPGTGKVRAIAQTSQYKVGLDRASTKYSEQAWTYPARYGGTNGFAIGSTAKMYALVAALKQGKPMESTVNAPRAGLGKPHTFMPTEFDPSCTAGAPWEVQNDFDSGGKPLTLRYATEQSINTAFAQLASDVGSCNIPKAMAAMGLTDGNGQTYGLTVNQETSKKIKGDYSIANLVLGSDSTSPLQLASSYATLAADGKYCPPNPIESITRANGKQIKIKPPACKQVLDPAVARGVTSLLEAPITSGTATGAQLADGRIAAGKTGTTDKHRQSWFVGYTPQLATAVWVGTPITEKSMDGLSIGGRPPQAVFGGTIAAPLWKQMMDEASDGMPKKDFKDPGGKVVNGDLTAIPSVVGKTPAEADSILKGAGFNPRNAGSANGTAPAGTVAYTSPSGQALKAGTVEYYVSNGVAPVTAPPAPTQTQAAAPLSTTTQAQAAPPASTSTSTSAAHTRTKGPENPKTNGKPKTTGDKPKKYIG</sequence>
<dbReference type="GO" id="GO:0008658">
    <property type="term" value="F:penicillin binding"/>
    <property type="evidence" value="ECO:0007669"/>
    <property type="project" value="InterPro"/>
</dbReference>
<reference evidence="16 17" key="1">
    <citation type="submission" date="2019-09" db="EMBL/GenBank/DDBJ databases">
        <title>Complete Genome Sequence of Janibacter melonis M714 with both human health impact and industrial applications.</title>
        <authorList>
            <person name="Jin M."/>
            <person name="Zhao Q.R."/>
        </authorList>
    </citation>
    <scope>NUCLEOTIDE SEQUENCE [LARGE SCALE GENOMIC DNA]</scope>
    <source>
        <strain evidence="16 17">M714</strain>
    </source>
</reference>
<dbReference type="GO" id="GO:0006508">
    <property type="term" value="P:proteolysis"/>
    <property type="evidence" value="ECO:0007669"/>
    <property type="project" value="UniProtKB-KW"/>
</dbReference>
<dbReference type="GO" id="GO:0009002">
    <property type="term" value="F:serine-type D-Ala-D-Ala carboxypeptidase activity"/>
    <property type="evidence" value="ECO:0007669"/>
    <property type="project" value="UniProtKB-EC"/>
</dbReference>
<dbReference type="SUPFAM" id="SSF56601">
    <property type="entry name" value="beta-lactamase/transpeptidase-like"/>
    <property type="match status" value="1"/>
</dbReference>
<dbReference type="Proteomes" id="UP000271708">
    <property type="component" value="Chromosome"/>
</dbReference>
<proteinExistence type="inferred from homology"/>
<dbReference type="SMART" id="SM00740">
    <property type="entry name" value="PASTA"/>
    <property type="match status" value="1"/>
</dbReference>
<dbReference type="GO" id="GO:0008955">
    <property type="term" value="F:peptidoglycan glycosyltransferase activity"/>
    <property type="evidence" value="ECO:0007669"/>
    <property type="project" value="UniProtKB-EC"/>
</dbReference>
<gene>
    <name evidence="16" type="ORF">EEW87_012940</name>
</gene>
<dbReference type="PANTHER" id="PTHR32282">
    <property type="entry name" value="BINDING PROTEIN TRANSPEPTIDASE, PUTATIVE-RELATED"/>
    <property type="match status" value="1"/>
</dbReference>
<evidence type="ECO:0000256" key="2">
    <source>
        <dbReference type="ARBA" id="ARBA00007739"/>
    </source>
</evidence>
<evidence type="ECO:0000256" key="10">
    <source>
        <dbReference type="ARBA" id="ARBA00023268"/>
    </source>
</evidence>
<comment type="catalytic activity">
    <reaction evidence="13">
        <text>[GlcNAc-(1-&gt;4)-Mur2Ac(oyl-L-Ala-gamma-D-Glu-L-Lys-D-Ala-D-Ala)](n)-di-trans,octa-cis-undecaprenyl diphosphate + beta-D-GlcNAc-(1-&gt;4)-Mur2Ac(oyl-L-Ala-gamma-D-Glu-L-Lys-D-Ala-D-Ala)-di-trans,octa-cis-undecaprenyl diphosphate = [GlcNAc-(1-&gt;4)-Mur2Ac(oyl-L-Ala-gamma-D-Glu-L-Lys-D-Ala-D-Ala)](n+1)-di-trans,octa-cis-undecaprenyl diphosphate + di-trans,octa-cis-undecaprenyl diphosphate + H(+)</text>
        <dbReference type="Rhea" id="RHEA:23708"/>
        <dbReference type="Rhea" id="RHEA-COMP:9602"/>
        <dbReference type="Rhea" id="RHEA-COMP:9603"/>
        <dbReference type="ChEBI" id="CHEBI:15378"/>
        <dbReference type="ChEBI" id="CHEBI:58405"/>
        <dbReference type="ChEBI" id="CHEBI:60033"/>
        <dbReference type="ChEBI" id="CHEBI:78435"/>
        <dbReference type="EC" id="2.4.99.28"/>
    </reaction>
</comment>
<accession>A0A5P8FPH3</accession>
<evidence type="ECO:0000256" key="1">
    <source>
        <dbReference type="ARBA" id="ARBA00007090"/>
    </source>
</evidence>
<dbReference type="Gene3D" id="3.40.710.10">
    <property type="entry name" value="DD-peptidase/beta-lactamase superfamily"/>
    <property type="match status" value="1"/>
</dbReference>
<evidence type="ECO:0000256" key="7">
    <source>
        <dbReference type="ARBA" id="ARBA00022801"/>
    </source>
</evidence>
<keyword evidence="5" id="KW-0328">Glycosyltransferase</keyword>
<dbReference type="InterPro" id="IPR036950">
    <property type="entry name" value="PBP_transglycosylase"/>
</dbReference>
<evidence type="ECO:0000313" key="17">
    <source>
        <dbReference type="Proteomes" id="UP000271708"/>
    </source>
</evidence>
<evidence type="ECO:0000313" key="16">
    <source>
        <dbReference type="EMBL" id="QFQ31023.2"/>
    </source>
</evidence>
<dbReference type="Gene3D" id="3.30.10.20">
    <property type="match status" value="1"/>
</dbReference>
<evidence type="ECO:0000256" key="4">
    <source>
        <dbReference type="ARBA" id="ARBA00022670"/>
    </source>
</evidence>
<evidence type="ECO:0000256" key="3">
    <source>
        <dbReference type="ARBA" id="ARBA00022645"/>
    </source>
</evidence>
<dbReference type="Pfam" id="PF00912">
    <property type="entry name" value="Transgly"/>
    <property type="match status" value="1"/>
</dbReference>
<dbReference type="Pfam" id="PF00905">
    <property type="entry name" value="Transpeptidase"/>
    <property type="match status" value="1"/>
</dbReference>
<dbReference type="GO" id="GO:0071555">
    <property type="term" value="P:cell wall organization"/>
    <property type="evidence" value="ECO:0007669"/>
    <property type="project" value="UniProtKB-KW"/>
</dbReference>
<keyword evidence="3" id="KW-0121">Carboxypeptidase</keyword>
<dbReference type="GO" id="GO:0008360">
    <property type="term" value="P:regulation of cell shape"/>
    <property type="evidence" value="ECO:0007669"/>
    <property type="project" value="UniProtKB-KW"/>
</dbReference>
<dbReference type="InterPro" id="IPR023346">
    <property type="entry name" value="Lysozyme-like_dom_sf"/>
</dbReference>
<evidence type="ECO:0000256" key="11">
    <source>
        <dbReference type="ARBA" id="ARBA00023316"/>
    </source>
</evidence>
<dbReference type="SUPFAM" id="SSF53955">
    <property type="entry name" value="Lysozyme-like"/>
    <property type="match status" value="1"/>
</dbReference>
<evidence type="ECO:0000256" key="5">
    <source>
        <dbReference type="ARBA" id="ARBA00022676"/>
    </source>
</evidence>
<keyword evidence="6" id="KW-0808">Transferase</keyword>
<keyword evidence="8" id="KW-0133">Cell shape</keyword>
<name>A0A5P8FPH3_9MICO</name>
<dbReference type="PANTHER" id="PTHR32282:SF33">
    <property type="entry name" value="PEPTIDOGLYCAN GLYCOSYLTRANSFERASE"/>
    <property type="match status" value="1"/>
</dbReference>
<keyword evidence="4" id="KW-0645">Protease</keyword>